<dbReference type="PRINTS" id="PR00738">
    <property type="entry name" value="GLHYDRLASE20"/>
</dbReference>
<evidence type="ECO:0000259" key="7">
    <source>
        <dbReference type="Pfam" id="PF00728"/>
    </source>
</evidence>
<organism evidence="9 10">
    <name type="scientific">Basidiobolus ranarum</name>
    <dbReference type="NCBI Taxonomy" id="34480"/>
    <lineage>
        <taxon>Eukaryota</taxon>
        <taxon>Fungi</taxon>
        <taxon>Fungi incertae sedis</taxon>
        <taxon>Zoopagomycota</taxon>
        <taxon>Entomophthoromycotina</taxon>
        <taxon>Basidiobolomycetes</taxon>
        <taxon>Basidiobolales</taxon>
        <taxon>Basidiobolaceae</taxon>
        <taxon>Basidiobolus</taxon>
    </lineage>
</organism>
<proteinExistence type="inferred from homology"/>
<dbReference type="Proteomes" id="UP001479436">
    <property type="component" value="Unassembled WGS sequence"/>
</dbReference>
<keyword evidence="4" id="KW-0378">Hydrolase</keyword>
<dbReference type="SUPFAM" id="SSF51445">
    <property type="entry name" value="(Trans)glycosidases"/>
    <property type="match status" value="1"/>
</dbReference>
<dbReference type="PANTHER" id="PTHR22600:SF57">
    <property type="entry name" value="BETA-N-ACETYLHEXOSAMINIDASE"/>
    <property type="match status" value="1"/>
</dbReference>
<feature type="domain" description="Glycoside hydrolase family 20 catalytic" evidence="7">
    <location>
        <begin position="444"/>
        <end position="580"/>
    </location>
</feature>
<dbReference type="Pfam" id="PF02838">
    <property type="entry name" value="Glyco_hydro_20b"/>
    <property type="match status" value="1"/>
</dbReference>
<gene>
    <name evidence="9" type="ORF">K7432_001398</name>
</gene>
<dbReference type="Gene3D" id="3.30.379.10">
    <property type="entry name" value="Chitobiase/beta-hexosaminidase domain 2-like"/>
    <property type="match status" value="1"/>
</dbReference>
<keyword evidence="5" id="KW-0326">Glycosidase</keyword>
<dbReference type="EMBL" id="JASJQH010006906">
    <property type="protein sequence ID" value="KAK9727994.1"/>
    <property type="molecule type" value="Genomic_DNA"/>
</dbReference>
<evidence type="ECO:0000256" key="6">
    <source>
        <dbReference type="SAM" id="MobiDB-lite"/>
    </source>
</evidence>
<dbReference type="InterPro" id="IPR025705">
    <property type="entry name" value="Beta_hexosaminidase_sua/sub"/>
</dbReference>
<dbReference type="InterPro" id="IPR015883">
    <property type="entry name" value="Glyco_hydro_20_cat"/>
</dbReference>
<dbReference type="SUPFAM" id="SSF55545">
    <property type="entry name" value="beta-N-acetylhexosaminidase-like domain"/>
    <property type="match status" value="1"/>
</dbReference>
<feature type="region of interest" description="Disordered" evidence="6">
    <location>
        <begin position="22"/>
        <end position="45"/>
    </location>
</feature>
<feature type="compositionally biased region" description="Polar residues" evidence="6">
    <location>
        <begin position="28"/>
        <end position="45"/>
    </location>
</feature>
<sequence>MPFLQKTSTFFKKALYKAKDVLGEEDSGNSQTPPGSRYDTPQQYPCENAPPVVPPRPGLTLEHQFQVIPTPKNETKHDHVALISLGEVSVEINCNSSWLLGNALVLKAWLQRILNAGEERIVVTNEFLGGGNPQSNIVNVSFNLQRFGDASMDGRYRVVIDAQQRQVTIDVQNPEGAAYAVSTLVQLLEERTPNEFIWPNIIVEDWPSTPDEYRGLMLDVAREYHSIEHLQSIIDLCSLYKLRYLHLHLTDNENFMIPSPSPEFYNGVDLSEIGKAIHNVHGEPAYTIQELKDLNLYAFTRGVILVPEFDIPGHSEALIRSSPELLGTYSNDGQDRIRSVVNFANETVLNCVILPMLSHVAKLFPYSPYIHIGFDEVDVTDADEDPHFQRAINRKHHISSDKELLWDFMGFMNYHVRNLNIHSCYSPPTLPGSNIPADLGFYQPTRRSIVWESFAAHSTPLPPKDILIMTWSMQDYQPDHLIRDGYSIINGAWSPLYVVGTDGSSVKDILKWQGSCEFGGIPERGRKTKWVTLPKEAGAPYSRGPRVHGASIVVWESEVEKEIHCLKGRLGAMSERLWTQDTFNAFGNHMLPQFEARLSRIDRLIELICETN</sequence>
<evidence type="ECO:0000256" key="1">
    <source>
        <dbReference type="ARBA" id="ARBA00001231"/>
    </source>
</evidence>
<dbReference type="InterPro" id="IPR015882">
    <property type="entry name" value="HEX_bac_N"/>
</dbReference>
<evidence type="ECO:0000313" key="10">
    <source>
        <dbReference type="Proteomes" id="UP001479436"/>
    </source>
</evidence>
<evidence type="ECO:0000256" key="5">
    <source>
        <dbReference type="ARBA" id="ARBA00023295"/>
    </source>
</evidence>
<evidence type="ECO:0000256" key="4">
    <source>
        <dbReference type="ARBA" id="ARBA00022801"/>
    </source>
</evidence>
<name>A0ABR2W9P7_9FUNG</name>
<protein>
    <recommendedName>
        <fullName evidence="3">beta-N-acetylhexosaminidase</fullName>
        <ecNumber evidence="3">3.2.1.52</ecNumber>
    </recommendedName>
</protein>
<feature type="domain" description="Glycoside hydrolase family 20 catalytic" evidence="7">
    <location>
        <begin position="212"/>
        <end position="420"/>
    </location>
</feature>
<dbReference type="Gene3D" id="3.20.20.80">
    <property type="entry name" value="Glycosidases"/>
    <property type="match status" value="1"/>
</dbReference>
<evidence type="ECO:0000256" key="2">
    <source>
        <dbReference type="ARBA" id="ARBA00006285"/>
    </source>
</evidence>
<feature type="domain" description="Beta-hexosaminidase bacterial type N-terminal" evidence="8">
    <location>
        <begin position="66"/>
        <end position="206"/>
    </location>
</feature>
<dbReference type="EC" id="3.2.1.52" evidence="3"/>
<comment type="similarity">
    <text evidence="2">Belongs to the glycosyl hydrolase 20 family.</text>
</comment>
<comment type="catalytic activity">
    <reaction evidence="1">
        <text>Hydrolysis of terminal non-reducing N-acetyl-D-hexosamine residues in N-acetyl-beta-D-hexosaminides.</text>
        <dbReference type="EC" id="3.2.1.52"/>
    </reaction>
</comment>
<comment type="caution">
    <text evidence="9">The sequence shown here is derived from an EMBL/GenBank/DDBJ whole genome shotgun (WGS) entry which is preliminary data.</text>
</comment>
<dbReference type="Pfam" id="PF00728">
    <property type="entry name" value="Glyco_hydro_20"/>
    <property type="match status" value="2"/>
</dbReference>
<evidence type="ECO:0000256" key="3">
    <source>
        <dbReference type="ARBA" id="ARBA00012663"/>
    </source>
</evidence>
<dbReference type="InterPro" id="IPR017853">
    <property type="entry name" value="GH"/>
</dbReference>
<dbReference type="PANTHER" id="PTHR22600">
    <property type="entry name" value="BETA-HEXOSAMINIDASE"/>
    <property type="match status" value="1"/>
</dbReference>
<evidence type="ECO:0000313" key="9">
    <source>
        <dbReference type="EMBL" id="KAK9727994.1"/>
    </source>
</evidence>
<keyword evidence="10" id="KW-1185">Reference proteome</keyword>
<reference evidence="9 10" key="1">
    <citation type="submission" date="2023-04" db="EMBL/GenBank/DDBJ databases">
        <title>Genome of Basidiobolus ranarum AG-B5.</title>
        <authorList>
            <person name="Stajich J.E."/>
            <person name="Carter-House D."/>
            <person name="Gryganskyi A."/>
        </authorList>
    </citation>
    <scope>NUCLEOTIDE SEQUENCE [LARGE SCALE GENOMIC DNA]</scope>
    <source>
        <strain evidence="9 10">AG-B5</strain>
    </source>
</reference>
<accession>A0ABR2W9P7</accession>
<evidence type="ECO:0000259" key="8">
    <source>
        <dbReference type="Pfam" id="PF02838"/>
    </source>
</evidence>
<dbReference type="InterPro" id="IPR029018">
    <property type="entry name" value="Hex-like_dom2"/>
</dbReference>